<dbReference type="InterPro" id="IPR052345">
    <property type="entry name" value="Rad_response_metalloprotease"/>
</dbReference>
<comment type="caution">
    <text evidence="2">The sequence shown here is derived from an EMBL/GenBank/DDBJ whole genome shotgun (WGS) entry which is preliminary data.</text>
</comment>
<dbReference type="Proteomes" id="UP000749010">
    <property type="component" value="Unassembled WGS sequence"/>
</dbReference>
<protein>
    <submittedName>
        <fullName evidence="2">ImmA/IrrE family metallo-endopeptidase</fullName>
    </submittedName>
</protein>
<evidence type="ECO:0000313" key="2">
    <source>
        <dbReference type="EMBL" id="NMQ29143.1"/>
    </source>
</evidence>
<evidence type="ECO:0000259" key="1">
    <source>
        <dbReference type="Pfam" id="PF06114"/>
    </source>
</evidence>
<dbReference type="EMBL" id="SPMY01000046">
    <property type="protein sequence ID" value="NMQ29143.1"/>
    <property type="molecule type" value="Genomic_DNA"/>
</dbReference>
<dbReference type="RefSeq" id="WP_169067602.1">
    <property type="nucleotide sequence ID" value="NZ_SPMY01000046.1"/>
</dbReference>
<gene>
    <name evidence="2" type="ORF">E4Q23_16075</name>
</gene>
<dbReference type="Pfam" id="PF06114">
    <property type="entry name" value="Peptidase_M78"/>
    <property type="match status" value="1"/>
</dbReference>
<reference evidence="2 3" key="1">
    <citation type="submission" date="2019-03" db="EMBL/GenBank/DDBJ databases">
        <title>Metabolic reconstructions from genomes of highly enriched 'Candidatus Accumulibacter' and 'Candidatus Competibacter' bioreactor populations.</title>
        <authorList>
            <person name="Annavajhala M.K."/>
            <person name="Welles L."/>
            <person name="Abbas B."/>
            <person name="Sorokin D."/>
            <person name="Park H."/>
            <person name="Van Loosdrecht M."/>
            <person name="Chandran K."/>
        </authorList>
    </citation>
    <scope>NUCLEOTIDE SEQUENCE [LARGE SCALE GENOMIC DNA]</scope>
    <source>
        <strain evidence="2 3">SBR_S</strain>
    </source>
</reference>
<name>A0ABX1U075_9PROT</name>
<proteinExistence type="predicted"/>
<keyword evidence="3" id="KW-1185">Reference proteome</keyword>
<dbReference type="Gene3D" id="1.10.10.2910">
    <property type="match status" value="1"/>
</dbReference>
<accession>A0ABX1U075</accession>
<dbReference type="InterPro" id="IPR010359">
    <property type="entry name" value="IrrE_HExxH"/>
</dbReference>
<dbReference type="PANTHER" id="PTHR43236:SF2">
    <property type="entry name" value="BLL0069 PROTEIN"/>
    <property type="match status" value="1"/>
</dbReference>
<sequence length="310" mass="35151">MSDAPKSPKATANDLLAKVIKPAFGGVYPLPIPLAEIITDYTRQRFPADPITEIKGADLPGFEGMLRPNKARTRWQILYNDADASPGRIRFTQAHEFGHYLLHRQKRDAFSCSDADMVEWDAVEAGIEKEADEFAATFLMPTDDFRDQVAGEAASFGLLSHCAERYEVSLMAAMLKWVEFAPRRAVVLAVRDDFVLWARANEAAFKSGVYLATRKRTIAVPTRSVFDNRNRVAQAEVNGIRANCWFPREPAEMPLTEMSFVSDQYRLTLGILLLPDAERRYRRQEDLDEEDEGLESTIDRFERCGQPIIR</sequence>
<dbReference type="PANTHER" id="PTHR43236">
    <property type="entry name" value="ANTITOXIN HIGA1"/>
    <property type="match status" value="1"/>
</dbReference>
<organism evidence="2 3">
    <name type="scientific">Candidatus Accumulibacter phosphatis</name>
    <dbReference type="NCBI Taxonomy" id="327160"/>
    <lineage>
        <taxon>Bacteria</taxon>
        <taxon>Pseudomonadati</taxon>
        <taxon>Pseudomonadota</taxon>
        <taxon>Betaproteobacteria</taxon>
        <taxon>Candidatus Accumulibacter</taxon>
    </lineage>
</organism>
<feature type="domain" description="IrrE N-terminal-like" evidence="1">
    <location>
        <begin position="69"/>
        <end position="173"/>
    </location>
</feature>
<evidence type="ECO:0000313" key="3">
    <source>
        <dbReference type="Proteomes" id="UP000749010"/>
    </source>
</evidence>